<dbReference type="Gene3D" id="3.40.630.30">
    <property type="match status" value="1"/>
</dbReference>
<dbReference type="PROSITE" id="PS51186">
    <property type="entry name" value="GNAT"/>
    <property type="match status" value="1"/>
</dbReference>
<dbReference type="OrthoDB" id="3730944at2"/>
<reference evidence="2 3" key="1">
    <citation type="journal article" date="2008" name="Int. J. Syst. Evol. Microbiol.">
        <title>Tessaracoccus flavescens sp. nov., isolated from marine sediment.</title>
        <authorList>
            <person name="Lee D.W."/>
            <person name="Lee S.D."/>
        </authorList>
    </citation>
    <scope>NUCLEOTIDE SEQUENCE [LARGE SCALE GENOMIC DNA]</scope>
    <source>
        <strain evidence="2 3">SST-39T</strain>
    </source>
</reference>
<dbReference type="EMBL" id="CP019607">
    <property type="protein sequence ID" value="AQP50454.1"/>
    <property type="molecule type" value="Genomic_DNA"/>
</dbReference>
<accession>A0A1Q2CWK1</accession>
<dbReference type="Pfam" id="PF00583">
    <property type="entry name" value="Acetyltransf_1"/>
    <property type="match status" value="1"/>
</dbReference>
<name>A0A1Q2CWK1_9ACTN</name>
<gene>
    <name evidence="2" type="ORF">BW733_06015</name>
</gene>
<feature type="domain" description="N-acetyltransferase" evidence="1">
    <location>
        <begin position="1"/>
        <end position="104"/>
    </location>
</feature>
<dbReference type="KEGG" id="tfa:BW733_06015"/>
<dbReference type="Proteomes" id="UP000188235">
    <property type="component" value="Chromosome"/>
</dbReference>
<proteinExistence type="predicted"/>
<dbReference type="SUPFAM" id="SSF55729">
    <property type="entry name" value="Acyl-CoA N-acyltransferases (Nat)"/>
    <property type="match status" value="1"/>
</dbReference>
<protein>
    <recommendedName>
        <fullName evidence="1">N-acetyltransferase domain-containing protein</fullName>
    </recommendedName>
</protein>
<evidence type="ECO:0000313" key="2">
    <source>
        <dbReference type="EMBL" id="AQP50454.1"/>
    </source>
</evidence>
<dbReference type="PANTHER" id="PTHR42791">
    <property type="entry name" value="GNAT FAMILY ACETYLTRANSFERASE"/>
    <property type="match status" value="1"/>
</dbReference>
<dbReference type="InterPro" id="IPR016181">
    <property type="entry name" value="Acyl_CoA_acyltransferase"/>
</dbReference>
<dbReference type="AlphaFoldDB" id="A0A1Q2CWK1"/>
<sequence length="109" mass="12068">MFRAIGLRHLSIVRAMDAEYASFRPHYPHWYLTDLAVDPGSQGLGIGSALLRDRLAKVDANGLPAYLEATTPASRRLYERYGFAFIDTINPEGPAAFAMVRPAQRDADS</sequence>
<dbReference type="InterPro" id="IPR052523">
    <property type="entry name" value="Trichothecene_AcTrans"/>
</dbReference>
<dbReference type="PANTHER" id="PTHR42791:SF1">
    <property type="entry name" value="N-ACETYLTRANSFERASE DOMAIN-CONTAINING PROTEIN"/>
    <property type="match status" value="1"/>
</dbReference>
<dbReference type="CDD" id="cd04301">
    <property type="entry name" value="NAT_SF"/>
    <property type="match status" value="1"/>
</dbReference>
<dbReference type="GO" id="GO:0016747">
    <property type="term" value="F:acyltransferase activity, transferring groups other than amino-acyl groups"/>
    <property type="evidence" value="ECO:0007669"/>
    <property type="project" value="InterPro"/>
</dbReference>
<dbReference type="RefSeq" id="WP_077348820.1">
    <property type="nucleotide sequence ID" value="NZ_CP019607.1"/>
</dbReference>
<evidence type="ECO:0000313" key="3">
    <source>
        <dbReference type="Proteomes" id="UP000188235"/>
    </source>
</evidence>
<organism evidence="2 3">
    <name type="scientific">Tessaracoccus flavescens</name>
    <dbReference type="NCBI Taxonomy" id="399497"/>
    <lineage>
        <taxon>Bacteria</taxon>
        <taxon>Bacillati</taxon>
        <taxon>Actinomycetota</taxon>
        <taxon>Actinomycetes</taxon>
        <taxon>Propionibacteriales</taxon>
        <taxon>Propionibacteriaceae</taxon>
        <taxon>Tessaracoccus</taxon>
    </lineage>
</organism>
<keyword evidence="3" id="KW-1185">Reference proteome</keyword>
<dbReference type="InterPro" id="IPR000182">
    <property type="entry name" value="GNAT_dom"/>
</dbReference>
<evidence type="ECO:0000259" key="1">
    <source>
        <dbReference type="PROSITE" id="PS51186"/>
    </source>
</evidence>